<feature type="transmembrane region" description="Helical" evidence="1">
    <location>
        <begin position="12"/>
        <end position="29"/>
    </location>
</feature>
<name>A0A6M2YXA5_9VIRU</name>
<protein>
    <submittedName>
        <fullName evidence="2">TGB2</fullName>
    </submittedName>
</protein>
<gene>
    <name evidence="2" type="primary">ORF3</name>
</gene>
<keyword evidence="1" id="KW-0812">Transmembrane</keyword>
<organism evidence="2">
    <name type="scientific">Garlic virus D</name>
    <dbReference type="NCBI Taxonomy" id="12430"/>
    <lineage>
        <taxon>Viruses</taxon>
        <taxon>Riboviria</taxon>
        <taxon>Orthornavirae</taxon>
        <taxon>Kitrinoviricota</taxon>
        <taxon>Alsuviricetes</taxon>
        <taxon>Tymovirales</taxon>
        <taxon>Alphaflexiviridae</taxon>
        <taxon>Allexivirus</taxon>
        <taxon>Acarallexivirus</taxon>
        <taxon>Allexivirus deltallii</taxon>
    </lineage>
</organism>
<dbReference type="Pfam" id="PF01307">
    <property type="entry name" value="Plant_vir_prot"/>
    <property type="match status" value="1"/>
</dbReference>
<evidence type="ECO:0000256" key="1">
    <source>
        <dbReference type="SAM" id="Phobius"/>
    </source>
</evidence>
<reference evidence="2" key="1">
    <citation type="submission" date="2019-06" db="EMBL/GenBank/DDBJ databases">
        <authorList>
            <person name="Jo Y."/>
            <person name="Cho W.K."/>
        </authorList>
    </citation>
    <scope>NUCLEOTIDE SEQUENCE</scope>
    <source>
        <strain evidence="2">G112</strain>
    </source>
</reference>
<evidence type="ECO:0000313" key="2">
    <source>
        <dbReference type="EMBL" id="QED44519.1"/>
    </source>
</evidence>
<dbReference type="EMBL" id="MN059343">
    <property type="protein sequence ID" value="QED44519.1"/>
    <property type="molecule type" value="Genomic_RNA"/>
</dbReference>
<keyword evidence="1" id="KW-0472">Membrane</keyword>
<feature type="transmembrane region" description="Helical" evidence="1">
    <location>
        <begin position="71"/>
        <end position="88"/>
    </location>
</feature>
<dbReference type="InterPro" id="IPR001896">
    <property type="entry name" value="Plant_vir_prot"/>
</dbReference>
<keyword evidence="1" id="KW-1133">Transmembrane helix</keyword>
<accession>A0A6M2YXA5</accession>
<sequence length="103" mass="11562">MSFSPPPDHSKVFITLAGGIALGVLTYALRVNHLPHVGDNTHSLPHGGRYCDGNKQVHYNRPNPGSKYRESLYPLLFIFLLSLAILILSRPRRRICVRCSESH</sequence>
<proteinExistence type="predicted"/>